<sequence>ANTKSLDTLQSHLTAMHKGASDLRAVDAVKIVRERLEARKRALEEMIKEIEDTTREVKKVKGIIER</sequence>
<protein>
    <submittedName>
        <fullName evidence="2">Uncharacterized protein</fullName>
    </submittedName>
</protein>
<evidence type="ECO:0000256" key="1">
    <source>
        <dbReference type="SAM" id="Coils"/>
    </source>
</evidence>
<name>A0A9W7E511_9STRA</name>
<gene>
    <name evidence="2" type="ORF">TrRE_jg6813</name>
</gene>
<evidence type="ECO:0000313" key="3">
    <source>
        <dbReference type="Proteomes" id="UP001165082"/>
    </source>
</evidence>
<dbReference type="AlphaFoldDB" id="A0A9W7E511"/>
<accession>A0A9W7E511</accession>
<keyword evidence="3" id="KW-1185">Reference proteome</keyword>
<feature type="coiled-coil region" evidence="1">
    <location>
        <begin position="26"/>
        <end position="63"/>
    </location>
</feature>
<proteinExistence type="predicted"/>
<evidence type="ECO:0000313" key="2">
    <source>
        <dbReference type="EMBL" id="GMH68449.1"/>
    </source>
</evidence>
<organism evidence="2 3">
    <name type="scientific">Triparma retinervis</name>
    <dbReference type="NCBI Taxonomy" id="2557542"/>
    <lineage>
        <taxon>Eukaryota</taxon>
        <taxon>Sar</taxon>
        <taxon>Stramenopiles</taxon>
        <taxon>Ochrophyta</taxon>
        <taxon>Bolidophyceae</taxon>
        <taxon>Parmales</taxon>
        <taxon>Triparmaceae</taxon>
        <taxon>Triparma</taxon>
    </lineage>
</organism>
<feature type="non-terminal residue" evidence="2">
    <location>
        <position position="1"/>
    </location>
</feature>
<dbReference type="Proteomes" id="UP001165082">
    <property type="component" value="Unassembled WGS sequence"/>
</dbReference>
<dbReference type="EMBL" id="BRXZ01004101">
    <property type="protein sequence ID" value="GMH68449.1"/>
    <property type="molecule type" value="Genomic_DNA"/>
</dbReference>
<keyword evidence="1" id="KW-0175">Coiled coil</keyword>
<comment type="caution">
    <text evidence="2">The sequence shown here is derived from an EMBL/GenBank/DDBJ whole genome shotgun (WGS) entry which is preliminary data.</text>
</comment>
<reference evidence="2" key="1">
    <citation type="submission" date="2022-07" db="EMBL/GenBank/DDBJ databases">
        <title>Genome analysis of Parmales, a sister group of diatoms, reveals the evolutionary specialization of diatoms from phago-mixotrophs to photoautotrophs.</title>
        <authorList>
            <person name="Ban H."/>
            <person name="Sato S."/>
            <person name="Yoshikawa S."/>
            <person name="Kazumasa Y."/>
            <person name="Nakamura Y."/>
            <person name="Ichinomiya M."/>
            <person name="Saitoh K."/>
            <person name="Sato N."/>
            <person name="Blanc-Mathieu R."/>
            <person name="Endo H."/>
            <person name="Kuwata A."/>
            <person name="Ogata H."/>
        </authorList>
    </citation>
    <scope>NUCLEOTIDE SEQUENCE</scope>
</reference>